<evidence type="ECO:0000256" key="1">
    <source>
        <dbReference type="ARBA" id="ARBA00004651"/>
    </source>
</evidence>
<evidence type="ECO:0000256" key="8">
    <source>
        <dbReference type="ARBA" id="ARBA00023065"/>
    </source>
</evidence>
<feature type="transmembrane region" description="Helical" evidence="12">
    <location>
        <begin position="306"/>
        <end position="324"/>
    </location>
</feature>
<feature type="transmembrane region" description="Helical" evidence="12">
    <location>
        <begin position="336"/>
        <end position="354"/>
    </location>
</feature>
<keyword evidence="14" id="KW-1185">Reference proteome</keyword>
<keyword evidence="10" id="KW-0407">Ion channel</keyword>
<dbReference type="InterPro" id="IPR004878">
    <property type="entry name" value="Otopetrin"/>
</dbReference>
<dbReference type="GO" id="GO:0005886">
    <property type="term" value="C:plasma membrane"/>
    <property type="evidence" value="ECO:0007669"/>
    <property type="project" value="UniProtKB-SubCell"/>
</dbReference>
<evidence type="ECO:0000313" key="13">
    <source>
        <dbReference type="EMBL" id="KAK7871726.1"/>
    </source>
</evidence>
<evidence type="ECO:0000256" key="9">
    <source>
        <dbReference type="ARBA" id="ARBA00023136"/>
    </source>
</evidence>
<protein>
    <recommendedName>
        <fullName evidence="15">Otopetrin-2</fullName>
    </recommendedName>
</protein>
<dbReference type="Pfam" id="PF03189">
    <property type="entry name" value="Otopetrin"/>
    <property type="match status" value="1"/>
</dbReference>
<dbReference type="AlphaFoldDB" id="A0AAN9ZCU0"/>
<proteinExistence type="inferred from homology"/>
<feature type="transmembrane region" description="Helical" evidence="12">
    <location>
        <begin position="432"/>
        <end position="452"/>
    </location>
</feature>
<accession>A0AAN9ZCU0</accession>
<comment type="similarity">
    <text evidence="2">Belongs to the otopetrin family.</text>
</comment>
<keyword evidence="7 12" id="KW-1133">Transmembrane helix</keyword>
<evidence type="ECO:0000256" key="5">
    <source>
        <dbReference type="ARBA" id="ARBA00022692"/>
    </source>
</evidence>
<evidence type="ECO:0000256" key="7">
    <source>
        <dbReference type="ARBA" id="ARBA00022989"/>
    </source>
</evidence>
<feature type="compositionally biased region" description="Basic and acidic residues" evidence="11">
    <location>
        <begin position="38"/>
        <end position="50"/>
    </location>
</feature>
<dbReference type="Proteomes" id="UP001378592">
    <property type="component" value="Unassembled WGS sequence"/>
</dbReference>
<dbReference type="EMBL" id="JAZDUA010000034">
    <property type="protein sequence ID" value="KAK7871726.1"/>
    <property type="molecule type" value="Genomic_DNA"/>
</dbReference>
<keyword evidence="9 12" id="KW-0472">Membrane</keyword>
<evidence type="ECO:0000256" key="4">
    <source>
        <dbReference type="ARBA" id="ARBA00022475"/>
    </source>
</evidence>
<evidence type="ECO:0000256" key="2">
    <source>
        <dbReference type="ARBA" id="ARBA00006513"/>
    </source>
</evidence>
<feature type="transmembrane region" description="Helical" evidence="12">
    <location>
        <begin position="134"/>
        <end position="157"/>
    </location>
</feature>
<feature type="transmembrane region" description="Helical" evidence="12">
    <location>
        <begin position="523"/>
        <end position="542"/>
    </location>
</feature>
<keyword evidence="8" id="KW-0406">Ion transport</keyword>
<evidence type="ECO:0000256" key="11">
    <source>
        <dbReference type="SAM" id="MobiDB-lite"/>
    </source>
</evidence>
<dbReference type="PANTHER" id="PTHR21522">
    <property type="entry name" value="PROTON CHANNEL OTOP"/>
    <property type="match status" value="1"/>
</dbReference>
<keyword evidence="6" id="KW-0375">Hydrogen ion transport</keyword>
<evidence type="ECO:0000256" key="3">
    <source>
        <dbReference type="ARBA" id="ARBA00022448"/>
    </source>
</evidence>
<evidence type="ECO:0000313" key="14">
    <source>
        <dbReference type="Proteomes" id="UP001378592"/>
    </source>
</evidence>
<keyword evidence="5 12" id="KW-0812">Transmembrane</keyword>
<evidence type="ECO:0000256" key="6">
    <source>
        <dbReference type="ARBA" id="ARBA00022781"/>
    </source>
</evidence>
<keyword evidence="3" id="KW-0813">Transport</keyword>
<evidence type="ECO:0000256" key="10">
    <source>
        <dbReference type="ARBA" id="ARBA00023303"/>
    </source>
</evidence>
<evidence type="ECO:0000256" key="12">
    <source>
        <dbReference type="SAM" id="Phobius"/>
    </source>
</evidence>
<evidence type="ECO:0008006" key="15">
    <source>
        <dbReference type="Google" id="ProtNLM"/>
    </source>
</evidence>
<dbReference type="PANTHER" id="PTHR21522:SF58">
    <property type="entry name" value="AGAP000074-PA"/>
    <property type="match status" value="1"/>
</dbReference>
<keyword evidence="4" id="KW-1003">Cell membrane</keyword>
<feature type="transmembrane region" description="Helical" evidence="12">
    <location>
        <begin position="262"/>
        <end position="286"/>
    </location>
</feature>
<organism evidence="13 14">
    <name type="scientific">Gryllus longicercus</name>
    <dbReference type="NCBI Taxonomy" id="2509291"/>
    <lineage>
        <taxon>Eukaryota</taxon>
        <taxon>Metazoa</taxon>
        <taxon>Ecdysozoa</taxon>
        <taxon>Arthropoda</taxon>
        <taxon>Hexapoda</taxon>
        <taxon>Insecta</taxon>
        <taxon>Pterygota</taxon>
        <taxon>Neoptera</taxon>
        <taxon>Polyneoptera</taxon>
        <taxon>Orthoptera</taxon>
        <taxon>Ensifera</taxon>
        <taxon>Gryllidea</taxon>
        <taxon>Grylloidea</taxon>
        <taxon>Gryllidae</taxon>
        <taxon>Gryllinae</taxon>
        <taxon>Gryllus</taxon>
    </lineage>
</organism>
<feature type="region of interest" description="Disordered" evidence="11">
    <location>
        <begin position="1"/>
        <end position="20"/>
    </location>
</feature>
<gene>
    <name evidence="13" type="ORF">R5R35_014008</name>
</gene>
<feature type="region of interest" description="Disordered" evidence="11">
    <location>
        <begin position="31"/>
        <end position="53"/>
    </location>
</feature>
<feature type="region of interest" description="Disordered" evidence="11">
    <location>
        <begin position="89"/>
        <end position="125"/>
    </location>
</feature>
<comment type="caution">
    <text evidence="13">The sequence shown here is derived from an EMBL/GenBank/DDBJ whole genome shotgun (WGS) entry which is preliminary data.</text>
</comment>
<dbReference type="GO" id="GO:0015252">
    <property type="term" value="F:proton channel activity"/>
    <property type="evidence" value="ECO:0007669"/>
    <property type="project" value="InterPro"/>
</dbReference>
<feature type="transmembrane region" description="Helical" evidence="12">
    <location>
        <begin position="169"/>
        <end position="189"/>
    </location>
</feature>
<feature type="transmembrane region" description="Helical" evidence="12">
    <location>
        <begin position="490"/>
        <end position="511"/>
    </location>
</feature>
<comment type="subcellular location">
    <subcellularLocation>
        <location evidence="1">Cell membrane</location>
        <topology evidence="1">Multi-pass membrane protein</topology>
    </subcellularLocation>
</comment>
<reference evidence="13 14" key="1">
    <citation type="submission" date="2024-03" db="EMBL/GenBank/DDBJ databases">
        <title>The genome assembly and annotation of the cricket Gryllus longicercus Weissman &amp; Gray.</title>
        <authorList>
            <person name="Szrajer S."/>
            <person name="Gray D."/>
            <person name="Ylla G."/>
        </authorList>
    </citation>
    <scope>NUCLEOTIDE SEQUENCE [LARGE SCALE GENOMIC DNA]</scope>
    <source>
        <strain evidence="13">DAG 2021-001</strain>
        <tissue evidence="13">Whole body minus gut</tissue>
    </source>
</reference>
<feature type="transmembrane region" description="Helical" evidence="12">
    <location>
        <begin position="562"/>
        <end position="582"/>
    </location>
</feature>
<sequence>MVLQLVLPQGPDSAPGAAGAGAGGLGLLPLPLPRARTRHDLPPPRHDFARHGTSLGGSQELLAAATASAPRSLPYYAYSNPAYSDAGSDYADSAAGDGQGAPPPPAPAAHGDAHSDAHPPPSTDNEKARMFRSYLTTILSCIYAVFIVTLGVVIYISDIILSNSPLAESFSIYLVVLSFGYFLFLYIDIRRYLSQIKKNDALYKESSYKEEIVCRESPEGELHLSIAMSHAQLKHRLASRPGSQHRYCFSQGRHSGSFYLKIGAAVFCFGHLIHSGLLMGYQIVFLTSETDDFYNCASVPTLILDVIYPIFSFFQLFFIFKYSNVIINRCQDLGRFALMHCMASSVCFWFWTILRETMDQLNKYNKNKEEPAPASAYKASEVEYMALPLTSYQRRGAQELIAYVNNTRGMTFSENCEASSQMTVIYEDFSPYLYPFTIEYSILIVGILYIIWQNIGRCSGEHGGHCALPVSPENSNLVIHADCHSANKGLFAGIIILVGSVVSIILFFIVMTNKTYEDIGLTVNTASELILLVLMTFSVIFAYRQMTRLDINKHPISLLDDLLLFICIPAFFLYAIFSIVPAVQRSNFLSLTTILLQVVQVLIQTPFIIDGLRRCSNERALRQEKPGRELVTFLVVCNVALWITETFEIKSHDKIDDRYDVYGKVLWTIISHMTLPLTMFYRFHSSVCLADIWKSAYEPGE</sequence>
<name>A0AAN9ZCU0_9ORTH</name>